<dbReference type="RefSeq" id="XP_025833122.1">
    <property type="nucleotide sequence ID" value="XM_025977337.1"/>
</dbReference>
<dbReference type="InterPro" id="IPR013579">
    <property type="entry name" value="FAST_2"/>
</dbReference>
<dbReference type="Proteomes" id="UP000192223">
    <property type="component" value="Unplaced"/>
</dbReference>
<dbReference type="Pfam" id="PF08373">
    <property type="entry name" value="RAP"/>
    <property type="match status" value="1"/>
</dbReference>
<accession>A0A7F5RAY4</accession>
<gene>
    <name evidence="3 4 5" type="primary">LOC108743267</name>
</gene>
<proteinExistence type="predicted"/>
<dbReference type="AlphaFoldDB" id="A0A7F5RAY4"/>
<dbReference type="RefSeq" id="XP_025833123.1">
    <property type="nucleotide sequence ID" value="XM_025977338.1"/>
</dbReference>
<dbReference type="InterPro" id="IPR013584">
    <property type="entry name" value="RAP"/>
</dbReference>
<dbReference type="OrthoDB" id="6501018at2759"/>
<dbReference type="RefSeq" id="XP_025833121.1">
    <property type="nucleotide sequence ID" value="XM_025977336.1"/>
</dbReference>
<dbReference type="InterPro" id="IPR010622">
    <property type="entry name" value="FAST_Leu-rich"/>
</dbReference>
<name>A0A7F5RAY4_AGRPL</name>
<dbReference type="Pfam" id="PF08368">
    <property type="entry name" value="FAST_2"/>
    <property type="match status" value="1"/>
</dbReference>
<reference evidence="3 4" key="1">
    <citation type="submission" date="2025-04" db="UniProtKB">
        <authorList>
            <consortium name="RefSeq"/>
        </authorList>
    </citation>
    <scope>IDENTIFICATION</scope>
    <source>
        <tissue evidence="3 4">Entire body</tissue>
    </source>
</reference>
<dbReference type="SMART" id="SM00952">
    <property type="entry name" value="RAP"/>
    <property type="match status" value="1"/>
</dbReference>
<evidence type="ECO:0000313" key="4">
    <source>
        <dbReference type="RefSeq" id="XP_025833122.1"/>
    </source>
</evidence>
<evidence type="ECO:0000313" key="2">
    <source>
        <dbReference type="Proteomes" id="UP000192223"/>
    </source>
</evidence>
<evidence type="ECO:0000313" key="3">
    <source>
        <dbReference type="RefSeq" id="XP_025833121.1"/>
    </source>
</evidence>
<evidence type="ECO:0000313" key="5">
    <source>
        <dbReference type="RefSeq" id="XP_025833123.1"/>
    </source>
</evidence>
<sequence>MLKISQIYSKIPQKASIVQLYQYLRQYASAPVSAVSKLQVKSHETHIEGSSSTNLKVSKITSKNPLVAAAFASLGSKAVEEIKTPRTDERIKGAQTVEELLNLSEGSGLSRRFALKIVSVLADWCTDDKIQLSDFDRDPRFVRLCKVLTKKPKANLTPHNEDLTMVVNITADDEAARLINGLTIPQMVRVVMLLASKKRRSVSLLRSISFNISRSQEHLDLKQCADLLFGAASLNYIDDILLDKICRDICSQLKENKRGSAVIGSILTSLGLIRYKDPVVLDAITEWVLCNAENTRAQDAFALFLTLAITNHRSEKWEKLNTVFVSQLSQKDALKLSTWLDFVWSLVVLEQATDKHIESVLTDSFTQKVEIEFQVPHKLKILNINAAANLLYNDYKGSKLSDSSNIYSAVPLQSKNKKALAASIIETLGNLFPLETYLKTNVNTGLGLLIEGECLIDRKGNPLPFNKKSDECIRVAVVVYDFHDMCRGKIEPTGMHHLFERLLHAEGYKVLAVPYTEYNPHDKLVQRIQFLKNKFKAIT</sequence>
<evidence type="ECO:0000259" key="1">
    <source>
        <dbReference type="PROSITE" id="PS51286"/>
    </source>
</evidence>
<dbReference type="GeneID" id="108743267"/>
<feature type="domain" description="RAP" evidence="1">
    <location>
        <begin position="475"/>
        <end position="533"/>
    </location>
</feature>
<keyword evidence="2" id="KW-1185">Reference proteome</keyword>
<protein>
    <submittedName>
        <fullName evidence="3 4">Uncharacterized protein LOC108743267 isoform X1</fullName>
    </submittedName>
</protein>
<dbReference type="PROSITE" id="PS51286">
    <property type="entry name" value="RAP"/>
    <property type="match status" value="1"/>
</dbReference>
<dbReference type="Pfam" id="PF06743">
    <property type="entry name" value="FAST_1"/>
    <property type="match status" value="1"/>
</dbReference>
<organism evidence="2 4">
    <name type="scientific">Agrilus planipennis</name>
    <name type="common">Emerald ash borer</name>
    <name type="synonym">Agrilus marcopoli</name>
    <dbReference type="NCBI Taxonomy" id="224129"/>
    <lineage>
        <taxon>Eukaryota</taxon>
        <taxon>Metazoa</taxon>
        <taxon>Ecdysozoa</taxon>
        <taxon>Arthropoda</taxon>
        <taxon>Hexapoda</taxon>
        <taxon>Insecta</taxon>
        <taxon>Pterygota</taxon>
        <taxon>Neoptera</taxon>
        <taxon>Endopterygota</taxon>
        <taxon>Coleoptera</taxon>
        <taxon>Polyphaga</taxon>
        <taxon>Elateriformia</taxon>
        <taxon>Buprestoidea</taxon>
        <taxon>Buprestidae</taxon>
        <taxon>Agrilinae</taxon>
        <taxon>Agrilus</taxon>
    </lineage>
</organism>
<dbReference type="GO" id="GO:0044528">
    <property type="term" value="P:regulation of mitochondrial mRNA stability"/>
    <property type="evidence" value="ECO:0007669"/>
    <property type="project" value="InterPro"/>
</dbReference>